<evidence type="ECO:0000313" key="6">
    <source>
        <dbReference type="WBParaSite" id="jg10799"/>
    </source>
</evidence>
<dbReference type="WBParaSite" id="jg10799">
    <property type="protein sequence ID" value="jg10799"/>
    <property type="gene ID" value="jg10799"/>
</dbReference>
<accession>A0A915CPF3</accession>
<keyword evidence="2 3" id="KW-0175">Coiled coil</keyword>
<feature type="region of interest" description="Disordered" evidence="4">
    <location>
        <begin position="119"/>
        <end position="150"/>
    </location>
</feature>
<feature type="compositionally biased region" description="Polar residues" evidence="4">
    <location>
        <begin position="133"/>
        <end position="142"/>
    </location>
</feature>
<organism evidence="5 6">
    <name type="scientific">Ditylenchus dipsaci</name>
    <dbReference type="NCBI Taxonomy" id="166011"/>
    <lineage>
        <taxon>Eukaryota</taxon>
        <taxon>Metazoa</taxon>
        <taxon>Ecdysozoa</taxon>
        <taxon>Nematoda</taxon>
        <taxon>Chromadorea</taxon>
        <taxon>Rhabditida</taxon>
        <taxon>Tylenchina</taxon>
        <taxon>Tylenchomorpha</taxon>
        <taxon>Sphaerularioidea</taxon>
        <taxon>Anguinidae</taxon>
        <taxon>Anguininae</taxon>
        <taxon>Ditylenchus</taxon>
    </lineage>
</organism>
<name>A0A915CPF3_9BILA</name>
<sequence>MATPGIEVADNGANNDVELSEAEKELVREELKKTENEILTLRQLLNARQKHVATLKRKLGISPLNEITSEVSQGLKTVKETPAYQKTSEDMRNSSFFKSFESKLGSAYNNAKMAASTSIDHLAGAARPPSANGAGSQAQTPSGQPPAPLS</sequence>
<dbReference type="AlphaFoldDB" id="A0A915CPF3"/>
<evidence type="ECO:0000256" key="2">
    <source>
        <dbReference type="ARBA" id="ARBA00023054"/>
    </source>
</evidence>
<dbReference type="PANTHER" id="PTHR19307:SF14">
    <property type="entry name" value="TUMOR PROTEIN D52"/>
    <property type="match status" value="1"/>
</dbReference>
<dbReference type="InterPro" id="IPR007327">
    <property type="entry name" value="TPD52"/>
</dbReference>
<reference evidence="6" key="1">
    <citation type="submission" date="2022-11" db="UniProtKB">
        <authorList>
            <consortium name="WormBaseParasite"/>
        </authorList>
    </citation>
    <scope>IDENTIFICATION</scope>
</reference>
<protein>
    <submittedName>
        <fullName evidence="6">Tumor protein D52</fullName>
    </submittedName>
</protein>
<evidence type="ECO:0000256" key="4">
    <source>
        <dbReference type="SAM" id="MobiDB-lite"/>
    </source>
</evidence>
<evidence type="ECO:0000256" key="3">
    <source>
        <dbReference type="SAM" id="Coils"/>
    </source>
</evidence>
<evidence type="ECO:0000256" key="1">
    <source>
        <dbReference type="ARBA" id="ARBA00005702"/>
    </source>
</evidence>
<comment type="similarity">
    <text evidence="1">Belongs to the TPD52 family.</text>
</comment>
<proteinExistence type="inferred from homology"/>
<dbReference type="PANTHER" id="PTHR19307">
    <property type="entry name" value="TUMOR PROTEIN D52"/>
    <property type="match status" value="1"/>
</dbReference>
<dbReference type="GO" id="GO:0005737">
    <property type="term" value="C:cytoplasm"/>
    <property type="evidence" value="ECO:0007669"/>
    <property type="project" value="TreeGrafter"/>
</dbReference>
<dbReference type="Proteomes" id="UP000887574">
    <property type="component" value="Unplaced"/>
</dbReference>
<dbReference type="Pfam" id="PF04201">
    <property type="entry name" value="TPD52"/>
    <property type="match status" value="1"/>
</dbReference>
<feature type="coiled-coil region" evidence="3">
    <location>
        <begin position="17"/>
        <end position="44"/>
    </location>
</feature>
<keyword evidence="5" id="KW-1185">Reference proteome</keyword>
<evidence type="ECO:0000313" key="5">
    <source>
        <dbReference type="Proteomes" id="UP000887574"/>
    </source>
</evidence>